<evidence type="ECO:0000313" key="2">
    <source>
        <dbReference type="Proteomes" id="UP000075880"/>
    </source>
</evidence>
<accession>A0AAG5DC31</accession>
<evidence type="ECO:0000313" key="1">
    <source>
        <dbReference type="EnsemblMetazoa" id="ENSAATROPP008415"/>
    </source>
</evidence>
<dbReference type="AlphaFoldDB" id="A0AAG5DC31"/>
<name>A0AAG5DC31_ANOAO</name>
<dbReference type="Proteomes" id="UP000075880">
    <property type="component" value="Unassembled WGS sequence"/>
</dbReference>
<reference evidence="1" key="1">
    <citation type="submission" date="2024-04" db="UniProtKB">
        <authorList>
            <consortium name="EnsemblMetazoa"/>
        </authorList>
    </citation>
    <scope>IDENTIFICATION</scope>
    <source>
        <strain evidence="1">EBRO</strain>
    </source>
</reference>
<proteinExistence type="predicted"/>
<organism evidence="1 2">
    <name type="scientific">Anopheles atroparvus</name>
    <name type="common">European mosquito</name>
    <dbReference type="NCBI Taxonomy" id="41427"/>
    <lineage>
        <taxon>Eukaryota</taxon>
        <taxon>Metazoa</taxon>
        <taxon>Ecdysozoa</taxon>
        <taxon>Arthropoda</taxon>
        <taxon>Hexapoda</taxon>
        <taxon>Insecta</taxon>
        <taxon>Pterygota</taxon>
        <taxon>Neoptera</taxon>
        <taxon>Endopterygota</taxon>
        <taxon>Diptera</taxon>
        <taxon>Nematocera</taxon>
        <taxon>Culicoidea</taxon>
        <taxon>Culicidae</taxon>
        <taxon>Anophelinae</taxon>
        <taxon>Anopheles</taxon>
    </lineage>
</organism>
<protein>
    <submittedName>
        <fullName evidence="1">Uncharacterized protein</fullName>
    </submittedName>
</protein>
<keyword evidence="2" id="KW-1185">Reference proteome</keyword>
<sequence>MYAPSFPLSESTNAAIDFVSTSENALGPAYVSAQALLLVPCSAQWKSQLRFGSAPKQNSPYCLRVLRHSRSTSNVCTYPSGFTFGNTYQSNFSAIARTCGSWLVSSSFRMYVTVAGEIHSRAWMPPSRNTPGRPSPYDTFTPFSVRF</sequence>
<dbReference type="EnsemblMetazoa" id="ENSAATROPT009301">
    <property type="protein sequence ID" value="ENSAATROPP008415"/>
    <property type="gene ID" value="ENSAATROPG007578"/>
</dbReference>